<dbReference type="Proteomes" id="UP000230208">
    <property type="component" value="Unassembled WGS sequence"/>
</dbReference>
<dbReference type="CDD" id="cd03786">
    <property type="entry name" value="GTB_UDP-GlcNAc_2-Epimerase"/>
    <property type="match status" value="1"/>
</dbReference>
<evidence type="ECO:0000256" key="1">
    <source>
        <dbReference type="RuleBase" id="RU003513"/>
    </source>
</evidence>
<accession>A0A2H0R797</accession>
<organism evidence="3 4">
    <name type="scientific">Candidatus Yanofskybacteria bacterium CG10_big_fil_rev_8_21_14_0_10_37_15</name>
    <dbReference type="NCBI Taxonomy" id="1975097"/>
    <lineage>
        <taxon>Bacteria</taxon>
        <taxon>Candidatus Yanofskyibacteriota</taxon>
    </lineage>
</organism>
<dbReference type="InterPro" id="IPR029767">
    <property type="entry name" value="WecB-like"/>
</dbReference>
<proteinExistence type="inferred from homology"/>
<dbReference type="GO" id="GO:0016853">
    <property type="term" value="F:isomerase activity"/>
    <property type="evidence" value="ECO:0007669"/>
    <property type="project" value="UniProtKB-KW"/>
</dbReference>
<dbReference type="SUPFAM" id="SSF53756">
    <property type="entry name" value="UDP-Glycosyltransferase/glycogen phosphorylase"/>
    <property type="match status" value="1"/>
</dbReference>
<reference evidence="3 4" key="1">
    <citation type="submission" date="2017-09" db="EMBL/GenBank/DDBJ databases">
        <title>Depth-based differentiation of microbial function through sediment-hosted aquifers and enrichment of novel symbionts in the deep terrestrial subsurface.</title>
        <authorList>
            <person name="Probst A.J."/>
            <person name="Ladd B."/>
            <person name="Jarett J.K."/>
            <person name="Geller-Mcgrath D.E."/>
            <person name="Sieber C.M."/>
            <person name="Emerson J.B."/>
            <person name="Anantharaman K."/>
            <person name="Thomas B.C."/>
            <person name="Malmstrom R."/>
            <person name="Stieglmeier M."/>
            <person name="Klingl A."/>
            <person name="Woyke T."/>
            <person name="Ryan C.M."/>
            <person name="Banfield J.F."/>
        </authorList>
    </citation>
    <scope>NUCLEOTIDE SEQUENCE [LARGE SCALE GENOMIC DNA]</scope>
    <source>
        <strain evidence="3">CG10_big_fil_rev_8_21_14_0_10_37_15</strain>
    </source>
</reference>
<dbReference type="NCBIfam" id="TIGR00236">
    <property type="entry name" value="wecB"/>
    <property type="match status" value="1"/>
</dbReference>
<dbReference type="EMBL" id="PCXP01000019">
    <property type="protein sequence ID" value="PIR41904.1"/>
    <property type="molecule type" value="Genomic_DNA"/>
</dbReference>
<comment type="caution">
    <text evidence="3">The sequence shown here is derived from an EMBL/GenBank/DDBJ whole genome shotgun (WGS) entry which is preliminary data.</text>
</comment>
<dbReference type="InterPro" id="IPR003331">
    <property type="entry name" value="UDP_GlcNAc_Epimerase_2_dom"/>
</dbReference>
<sequence length="367" mass="41565">MTIFGTRPEIIKLSAVLDKLDQYVDHITVHTGQSYDYEMSKVFFDELNVRKPDYFLNVKAETLGEQLSNIIYKSEKIFIKEKPDALLVLGDTNSALSVIVAKRMKIPIFHMEAGNRSFDENVPEEINRRIIDHISDINLPYSEHARANLAKEGIRLGNMYATGSPMAEILEIHKKSIDHSNILKKLGFLKNKYFVVSIHREENVDSDSALNKLLDSLNAVAETYKLPILVSTHPRTAKRLQGKKYKTHKLIIFHKPLGFFDYVNLQQNAFCTISDSGTVPEEASILGFPAIQARVSSERPEAYDEGVLILSGLDKDIILKSIEIVTKEFAQGYRHDTPNAYKGKNVSNKVLRTIVGLTKIIGNKYRK</sequence>
<name>A0A2H0R797_9BACT</name>
<comment type="similarity">
    <text evidence="1">Belongs to the UDP-N-acetylglucosamine 2-epimerase family.</text>
</comment>
<keyword evidence="1" id="KW-0413">Isomerase</keyword>
<protein>
    <submittedName>
        <fullName evidence="3">UDP-N-acetylglucosamine 2-epimerase (Non-hydrolyzing)</fullName>
    </submittedName>
</protein>
<dbReference type="PANTHER" id="PTHR43174:SF1">
    <property type="entry name" value="UDP-N-ACETYLGLUCOSAMINE 2-EPIMERASE"/>
    <property type="match status" value="1"/>
</dbReference>
<dbReference type="Pfam" id="PF02350">
    <property type="entry name" value="Epimerase_2"/>
    <property type="match status" value="1"/>
</dbReference>
<evidence type="ECO:0000313" key="4">
    <source>
        <dbReference type="Proteomes" id="UP000230208"/>
    </source>
</evidence>
<dbReference type="PANTHER" id="PTHR43174">
    <property type="entry name" value="UDP-N-ACETYLGLUCOSAMINE 2-EPIMERASE"/>
    <property type="match status" value="1"/>
</dbReference>
<gene>
    <name evidence="3" type="ORF">COV30_01270</name>
</gene>
<dbReference type="Gene3D" id="3.40.50.2000">
    <property type="entry name" value="Glycogen Phosphorylase B"/>
    <property type="match status" value="2"/>
</dbReference>
<dbReference type="AlphaFoldDB" id="A0A2H0R797"/>
<evidence type="ECO:0000259" key="2">
    <source>
        <dbReference type="Pfam" id="PF02350"/>
    </source>
</evidence>
<feature type="domain" description="UDP-N-acetylglucosamine 2-epimerase" evidence="2">
    <location>
        <begin position="22"/>
        <end position="354"/>
    </location>
</feature>
<evidence type="ECO:0000313" key="3">
    <source>
        <dbReference type="EMBL" id="PIR41904.1"/>
    </source>
</evidence>